<dbReference type="SUPFAM" id="SSF109604">
    <property type="entry name" value="HD-domain/PDEase-like"/>
    <property type="match status" value="1"/>
</dbReference>
<dbReference type="InterPro" id="IPR003607">
    <property type="entry name" value="HD/PDEase_dom"/>
</dbReference>
<comment type="function">
    <text evidence="6">In eubacteria ppGpp (guanosine 3'-diphosphate 5'-diphosphate) is a mediator of the stringent response that coordinates a variety of cellular activities in response to changes in nutritional abundance.</text>
</comment>
<evidence type="ECO:0000313" key="10">
    <source>
        <dbReference type="EMBL" id="KJV56025.1"/>
    </source>
</evidence>
<evidence type="ECO:0000259" key="9">
    <source>
        <dbReference type="PROSITE" id="PS51880"/>
    </source>
</evidence>
<comment type="catalytic activity">
    <reaction evidence="5">
        <text>GTP + ATP = guanosine 3'-diphosphate 5'-triphosphate + AMP</text>
        <dbReference type="Rhea" id="RHEA:22088"/>
        <dbReference type="ChEBI" id="CHEBI:30616"/>
        <dbReference type="ChEBI" id="CHEBI:37565"/>
        <dbReference type="ChEBI" id="CHEBI:142410"/>
        <dbReference type="ChEBI" id="CHEBI:456215"/>
        <dbReference type="EC" id="2.7.6.5"/>
    </reaction>
</comment>
<evidence type="ECO:0000256" key="6">
    <source>
        <dbReference type="RuleBase" id="RU003847"/>
    </source>
</evidence>
<dbReference type="SUPFAM" id="SSF81301">
    <property type="entry name" value="Nucleotidyltransferase"/>
    <property type="match status" value="1"/>
</dbReference>
<dbReference type="PANTHER" id="PTHR21262">
    <property type="entry name" value="GUANOSINE-3',5'-BIS DIPHOSPHATE 3'-PYROPHOSPHOHYDROLASE"/>
    <property type="match status" value="1"/>
</dbReference>
<dbReference type="InterPro" id="IPR043519">
    <property type="entry name" value="NT_sf"/>
</dbReference>
<dbReference type="InterPro" id="IPR004811">
    <property type="entry name" value="RelA/Spo_fam"/>
</dbReference>
<dbReference type="InterPro" id="IPR012676">
    <property type="entry name" value="TGS-like"/>
</dbReference>
<dbReference type="Pfam" id="PF04607">
    <property type="entry name" value="RelA_SpoT"/>
    <property type="match status" value="1"/>
</dbReference>
<dbReference type="EMBL" id="LANP01000014">
    <property type="protein sequence ID" value="KJV56025.1"/>
    <property type="molecule type" value="Genomic_DNA"/>
</dbReference>
<dbReference type="CDD" id="cd00077">
    <property type="entry name" value="HDc"/>
    <property type="match status" value="1"/>
</dbReference>
<feature type="domain" description="HD" evidence="8">
    <location>
        <begin position="45"/>
        <end position="144"/>
    </location>
</feature>
<evidence type="ECO:0000259" key="8">
    <source>
        <dbReference type="PROSITE" id="PS51831"/>
    </source>
</evidence>
<dbReference type="Gene3D" id="1.10.3210.10">
    <property type="entry name" value="Hypothetical protein af1432"/>
    <property type="match status" value="1"/>
</dbReference>
<dbReference type="PROSITE" id="PS51880">
    <property type="entry name" value="TGS"/>
    <property type="match status" value="1"/>
</dbReference>
<dbReference type="GO" id="GO:0015969">
    <property type="term" value="P:guanosine tetraphosphate metabolic process"/>
    <property type="evidence" value="ECO:0007669"/>
    <property type="project" value="InterPro"/>
</dbReference>
<sequence>MVDREDIINQLSSYDLTFDKNLVNKAIDYAIHYHGKQLRQSGEPYYYHPLHVALIIAKMKLDTVSVIAALLHDTVEDTELTISEIEHEFGQEVSVLVNGLTKLTKIQFSSYYTKQAKNFRKLLTAISNDIRVLIIKLADRLHNMRTIDSIKQLNKRIRIALETMEIYAPLAERIGVQSIKLELQDLAFKVMYPQIRDAIINKIAQYNDNNCITSDSIITEIQNTLIDAGIKAEVYGRHKAPYSIWIKMRQKCVGLDQLSDLMAFRVIVSTIPECYQVLGAIHSKYKTIPGSFQDFISIPKDNGYQSIHTTIIGPQQKKTEVQIRTMKMHEISELGVAAHWQYKQHENNIDQHKWILELLNILEQSYSNQEFLQDTKLAMYYDQVVCFTPEGKLISLPKGATVIDFAYKIHSELGNKCIGAKISNKIIPLDQQLQNGDQVEIITSHTQLPTFRWTTFAITGKAQSEIRKFICNQSYIKYVNLGKKMLIQTLKKIQVININVCITKIIQKLNKKNAEEIFFLIGSRLLTIEKIIKIVASIPDLVTLNKSYYLNDKLSPITISDNKIDDKINNFPISFAKCCYPLPGDLIVGIFLQGRIIIHTTFCTVASTSSIVDSTARLLDLNWSSNAKNICYTSSLQLSLHNKISSLSSITTKLEKNNINISNIKTNNCTQNVVQIIIDIEISTVEQLNMIINMLQSYQEIVTVERLSI</sequence>
<dbReference type="FunFam" id="3.30.460.10:FF:000001">
    <property type="entry name" value="GTP pyrophosphokinase RelA"/>
    <property type="match status" value="1"/>
</dbReference>
<evidence type="ECO:0000256" key="5">
    <source>
        <dbReference type="ARBA" id="ARBA00048244"/>
    </source>
</evidence>
<name>A0A0F3MJU8_9RICK</name>
<dbReference type="EC" id="2.7.6.5" evidence="1"/>
<dbReference type="GO" id="GO:0042594">
    <property type="term" value="P:response to starvation"/>
    <property type="evidence" value="ECO:0007669"/>
    <property type="project" value="TreeGrafter"/>
</dbReference>
<organism evidence="10 11">
    <name type="scientific">Orientia chuto str. Dubai</name>
    <dbReference type="NCBI Taxonomy" id="1359168"/>
    <lineage>
        <taxon>Bacteria</taxon>
        <taxon>Pseudomonadati</taxon>
        <taxon>Pseudomonadota</taxon>
        <taxon>Alphaproteobacteria</taxon>
        <taxon>Rickettsiales</taxon>
        <taxon>Rickettsiaceae</taxon>
        <taxon>Rickettsieae</taxon>
        <taxon>Orientia</taxon>
    </lineage>
</organism>
<dbReference type="PANTHER" id="PTHR21262:SF36">
    <property type="entry name" value="BIFUNCTIONAL (P)PPGPP SYNTHASE_HYDROLASE SPOT"/>
    <property type="match status" value="1"/>
</dbReference>
<dbReference type="OrthoDB" id="9805041at2"/>
<accession>A0A0F3MJU8</accession>
<reference evidence="10 11" key="1">
    <citation type="submission" date="2015-02" db="EMBL/GenBank/DDBJ databases">
        <title>Genome Sequencing of Rickettsiales.</title>
        <authorList>
            <person name="Daugherty S.C."/>
            <person name="Su Q."/>
            <person name="Abolude K."/>
            <person name="Beier-Sexton M."/>
            <person name="Carlyon J.A."/>
            <person name="Carter R."/>
            <person name="Day N.P."/>
            <person name="Dumler S.J."/>
            <person name="Dyachenko V."/>
            <person name="Godinez A."/>
            <person name="Kurtti T.J."/>
            <person name="Lichay M."/>
            <person name="Mullins K.E."/>
            <person name="Ott S."/>
            <person name="Pappas-Brown V."/>
            <person name="Paris D.H."/>
            <person name="Patel P."/>
            <person name="Richards A.L."/>
            <person name="Sadzewicz L."/>
            <person name="Sears K."/>
            <person name="Seidman D."/>
            <person name="Sengamalay N."/>
            <person name="Stenos J."/>
            <person name="Tallon L.J."/>
            <person name="Vincent G."/>
            <person name="Fraser C.M."/>
            <person name="Munderloh U."/>
            <person name="Dunning-Hotopp J.C."/>
        </authorList>
    </citation>
    <scope>NUCLEOTIDE SEQUENCE [LARGE SCALE GENOMIC DNA]</scope>
    <source>
        <strain evidence="10 11">Fuller</strain>
    </source>
</reference>
<protein>
    <recommendedName>
        <fullName evidence="2">GTP pyrophosphokinase rsh</fullName>
        <ecNumber evidence="1">2.7.6.5</ecNumber>
    </recommendedName>
    <alternativeName>
        <fullName evidence="4">(p)ppGpp synthase</fullName>
    </alternativeName>
    <alternativeName>
        <fullName evidence="3">ATP:GTP 3'-pyrophosphotransferase</fullName>
    </alternativeName>
</protein>
<dbReference type="Pfam" id="PF13291">
    <property type="entry name" value="ACT_4"/>
    <property type="match status" value="1"/>
</dbReference>
<evidence type="ECO:0000256" key="3">
    <source>
        <dbReference type="ARBA" id="ARBA00029754"/>
    </source>
</evidence>
<dbReference type="SMART" id="SM00471">
    <property type="entry name" value="HDc"/>
    <property type="match status" value="1"/>
</dbReference>
<evidence type="ECO:0000256" key="4">
    <source>
        <dbReference type="ARBA" id="ARBA00032407"/>
    </source>
</evidence>
<dbReference type="Pfam" id="PF13328">
    <property type="entry name" value="HD_4"/>
    <property type="match status" value="1"/>
</dbReference>
<feature type="domain" description="ACT" evidence="7">
    <location>
        <begin position="635"/>
        <end position="709"/>
    </location>
</feature>
<dbReference type="NCBIfam" id="TIGR00691">
    <property type="entry name" value="spoT_relA"/>
    <property type="match status" value="1"/>
</dbReference>
<dbReference type="FunFam" id="3.10.20.30:FF:000002">
    <property type="entry name" value="GTP pyrophosphokinase (RelA/SpoT)"/>
    <property type="match status" value="1"/>
</dbReference>
<dbReference type="Gene3D" id="3.10.20.30">
    <property type="match status" value="1"/>
</dbReference>
<dbReference type="InterPro" id="IPR007685">
    <property type="entry name" value="RelA_SpoT"/>
</dbReference>
<dbReference type="InterPro" id="IPR012675">
    <property type="entry name" value="Beta-grasp_dom_sf"/>
</dbReference>
<keyword evidence="11" id="KW-1185">Reference proteome</keyword>
<dbReference type="InterPro" id="IPR004095">
    <property type="entry name" value="TGS"/>
</dbReference>
<dbReference type="InterPro" id="IPR045600">
    <property type="entry name" value="RelA/SpoT_AH_RIS"/>
</dbReference>
<dbReference type="PROSITE" id="PS51831">
    <property type="entry name" value="HD"/>
    <property type="match status" value="1"/>
</dbReference>
<dbReference type="SUPFAM" id="SSF81271">
    <property type="entry name" value="TGS-like"/>
    <property type="match status" value="1"/>
</dbReference>
<evidence type="ECO:0000256" key="1">
    <source>
        <dbReference type="ARBA" id="ARBA00013251"/>
    </source>
</evidence>
<proteinExistence type="inferred from homology"/>
<evidence type="ECO:0000313" key="11">
    <source>
        <dbReference type="Proteomes" id="UP000033616"/>
    </source>
</evidence>
<dbReference type="Proteomes" id="UP000033616">
    <property type="component" value="Unassembled WGS sequence"/>
</dbReference>
<dbReference type="GO" id="GO:0008893">
    <property type="term" value="F:guanosine-3',5'-bis(diphosphate) 3'-diphosphatase activity"/>
    <property type="evidence" value="ECO:0007669"/>
    <property type="project" value="TreeGrafter"/>
</dbReference>
<dbReference type="Pfam" id="PF19296">
    <property type="entry name" value="RelA_AH_RIS"/>
    <property type="match status" value="1"/>
</dbReference>
<dbReference type="PATRIC" id="fig|1359168.3.peg.224"/>
<dbReference type="STRING" id="1359168.OCHUTO_0620"/>
<dbReference type="Gene3D" id="3.30.70.260">
    <property type="match status" value="1"/>
</dbReference>
<dbReference type="RefSeq" id="WP_045797295.1">
    <property type="nucleotide sequence ID" value="NZ_LANP01000014.1"/>
</dbReference>
<dbReference type="PROSITE" id="PS51671">
    <property type="entry name" value="ACT"/>
    <property type="match status" value="1"/>
</dbReference>
<dbReference type="AlphaFoldDB" id="A0A0F3MJU8"/>
<dbReference type="GO" id="GO:0005886">
    <property type="term" value="C:plasma membrane"/>
    <property type="evidence" value="ECO:0007669"/>
    <property type="project" value="TreeGrafter"/>
</dbReference>
<dbReference type="GO" id="GO:0015949">
    <property type="term" value="P:nucleobase-containing small molecule interconversion"/>
    <property type="evidence" value="ECO:0007669"/>
    <property type="project" value="UniProtKB-ARBA"/>
</dbReference>
<dbReference type="InterPro" id="IPR006674">
    <property type="entry name" value="HD_domain"/>
</dbReference>
<dbReference type="CDD" id="cd01668">
    <property type="entry name" value="TGS_RSH"/>
    <property type="match status" value="1"/>
</dbReference>
<gene>
    <name evidence="10" type="ORF">OCHUTO_0620</name>
</gene>
<dbReference type="InterPro" id="IPR033655">
    <property type="entry name" value="TGS_RelA/SpoT"/>
</dbReference>
<dbReference type="Gene3D" id="3.30.460.10">
    <property type="entry name" value="Beta Polymerase, domain 2"/>
    <property type="match status" value="1"/>
</dbReference>
<dbReference type="GO" id="GO:0008728">
    <property type="term" value="F:GTP diphosphokinase activity"/>
    <property type="evidence" value="ECO:0007669"/>
    <property type="project" value="UniProtKB-EC"/>
</dbReference>
<dbReference type="SMART" id="SM00954">
    <property type="entry name" value="RelA_SpoT"/>
    <property type="match status" value="1"/>
</dbReference>
<evidence type="ECO:0000259" key="7">
    <source>
        <dbReference type="PROSITE" id="PS51671"/>
    </source>
</evidence>
<evidence type="ECO:0000256" key="2">
    <source>
        <dbReference type="ARBA" id="ARBA00014315"/>
    </source>
</evidence>
<feature type="domain" description="TGS" evidence="9">
    <location>
        <begin position="378"/>
        <end position="443"/>
    </location>
</feature>
<comment type="similarity">
    <text evidence="6">Belongs to the relA/spoT family.</text>
</comment>
<comment type="caution">
    <text evidence="10">The sequence shown here is derived from an EMBL/GenBank/DDBJ whole genome shotgun (WGS) entry which is preliminary data.</text>
</comment>
<dbReference type="Pfam" id="PF02824">
    <property type="entry name" value="TGS"/>
    <property type="match status" value="1"/>
</dbReference>
<dbReference type="InterPro" id="IPR002912">
    <property type="entry name" value="ACT_dom"/>
</dbReference>
<dbReference type="CDD" id="cd05399">
    <property type="entry name" value="NT_Rel-Spo_like"/>
    <property type="match status" value="1"/>
</dbReference>
<dbReference type="FunFam" id="1.10.3210.10:FF:000001">
    <property type="entry name" value="GTP pyrophosphokinase RelA"/>
    <property type="match status" value="1"/>
</dbReference>